<gene>
    <name evidence="1" type="ORF">ILYODFUR_017451</name>
</gene>
<protein>
    <submittedName>
        <fullName evidence="1">Uncharacterized protein</fullName>
    </submittedName>
</protein>
<dbReference type="PROSITE" id="PS51257">
    <property type="entry name" value="PROKAR_LIPOPROTEIN"/>
    <property type="match status" value="1"/>
</dbReference>
<evidence type="ECO:0000313" key="1">
    <source>
        <dbReference type="EMBL" id="MEQ2255775.1"/>
    </source>
</evidence>
<keyword evidence="2" id="KW-1185">Reference proteome</keyword>
<dbReference type="EMBL" id="JAHRIQ010105913">
    <property type="protein sequence ID" value="MEQ2255775.1"/>
    <property type="molecule type" value="Genomic_DNA"/>
</dbReference>
<reference evidence="1 2" key="1">
    <citation type="submission" date="2021-06" db="EMBL/GenBank/DDBJ databases">
        <authorList>
            <person name="Palmer J.M."/>
        </authorList>
    </citation>
    <scope>NUCLEOTIDE SEQUENCE [LARGE SCALE GENOMIC DNA]</scope>
    <source>
        <strain evidence="2">if_2019</strain>
        <tissue evidence="1">Muscle</tissue>
    </source>
</reference>
<accession>A0ABV0VET0</accession>
<dbReference type="Proteomes" id="UP001482620">
    <property type="component" value="Unassembled WGS sequence"/>
</dbReference>
<proteinExistence type="predicted"/>
<sequence>MAPKELLQSSLHPPCLRMVVGGPGGTGCMAASLRSVRPGQLWLQWSSPLGTRSSAVQGRAVYSLVVLGVVRLTGAVKLLYQLNVYRTSQNVQNLHLISTINSCFFYWFQLRAV</sequence>
<organism evidence="1 2">
    <name type="scientific">Ilyodon furcidens</name>
    <name type="common">goldbreast splitfin</name>
    <dbReference type="NCBI Taxonomy" id="33524"/>
    <lineage>
        <taxon>Eukaryota</taxon>
        <taxon>Metazoa</taxon>
        <taxon>Chordata</taxon>
        <taxon>Craniata</taxon>
        <taxon>Vertebrata</taxon>
        <taxon>Euteleostomi</taxon>
        <taxon>Actinopterygii</taxon>
        <taxon>Neopterygii</taxon>
        <taxon>Teleostei</taxon>
        <taxon>Neoteleostei</taxon>
        <taxon>Acanthomorphata</taxon>
        <taxon>Ovalentaria</taxon>
        <taxon>Atherinomorphae</taxon>
        <taxon>Cyprinodontiformes</taxon>
        <taxon>Goodeidae</taxon>
        <taxon>Ilyodon</taxon>
    </lineage>
</organism>
<name>A0ABV0VET0_9TELE</name>
<comment type="caution">
    <text evidence="1">The sequence shown here is derived from an EMBL/GenBank/DDBJ whole genome shotgun (WGS) entry which is preliminary data.</text>
</comment>
<evidence type="ECO:0000313" key="2">
    <source>
        <dbReference type="Proteomes" id="UP001482620"/>
    </source>
</evidence>